<comment type="pathway">
    <text evidence="1">Metabolic intermediate metabolism; carbamoyl phosphate degradation; CO(2) and NH(3) from carbamoyl phosphate: step 1/1.</text>
</comment>
<dbReference type="InterPro" id="IPR036393">
    <property type="entry name" value="AceGlu_kinase-like_sf"/>
</dbReference>
<dbReference type="EMBL" id="BSUW01000001">
    <property type="protein sequence ID" value="GMA73249.1"/>
    <property type="molecule type" value="Genomic_DNA"/>
</dbReference>
<evidence type="ECO:0000256" key="8">
    <source>
        <dbReference type="NCBIfam" id="TIGR00746"/>
    </source>
</evidence>
<dbReference type="Proteomes" id="UP001157039">
    <property type="component" value="Unassembled WGS sequence"/>
</dbReference>
<dbReference type="PANTHER" id="PTHR30409">
    <property type="entry name" value="CARBAMATE KINASE"/>
    <property type="match status" value="1"/>
</dbReference>
<reference evidence="11" key="3">
    <citation type="submission" date="2018-03" db="EMBL/GenBank/DDBJ databases">
        <authorList>
            <person name="Jeon C.O."/>
        </authorList>
    </citation>
    <scope>NUCLEOTIDE SEQUENCE</scope>
    <source>
        <strain evidence="11">JCM 31126</strain>
    </source>
</reference>
<reference evidence="12" key="4">
    <citation type="submission" date="2023-02" db="EMBL/GenBank/DDBJ databases">
        <authorList>
            <person name="Sun Q."/>
            <person name="Mori K."/>
        </authorList>
    </citation>
    <scope>NUCLEOTIDE SEQUENCE</scope>
    <source>
        <strain evidence="12">NBRC 114545</strain>
    </source>
</reference>
<dbReference type="PIRSF" id="PIRSF000723">
    <property type="entry name" value="Carbamate_kin"/>
    <property type="match status" value="1"/>
</dbReference>
<evidence type="ECO:0000256" key="5">
    <source>
        <dbReference type="ARBA" id="ARBA00022679"/>
    </source>
</evidence>
<keyword evidence="5 9" id="KW-0808">Transferase</keyword>
<feature type="domain" description="Aspartate/glutamate/uridylate kinase" evidence="10">
    <location>
        <begin position="4"/>
        <end position="292"/>
    </location>
</feature>
<dbReference type="CDD" id="cd04235">
    <property type="entry name" value="AAK_CK"/>
    <property type="match status" value="1"/>
</dbReference>
<evidence type="ECO:0000256" key="2">
    <source>
        <dbReference type="ARBA" id="ARBA00011066"/>
    </source>
</evidence>
<gene>
    <name evidence="12" type="primary">arcC2</name>
    <name evidence="11" type="synonym">arcC</name>
    <name evidence="11" type="ORF">C7K38_01870</name>
    <name evidence="12" type="ORF">GCM10025885_22980</name>
</gene>
<evidence type="ECO:0000256" key="1">
    <source>
        <dbReference type="ARBA" id="ARBA00005118"/>
    </source>
</evidence>
<evidence type="ECO:0000256" key="3">
    <source>
        <dbReference type="ARBA" id="ARBA00013070"/>
    </source>
</evidence>
<evidence type="ECO:0000256" key="4">
    <source>
        <dbReference type="ARBA" id="ARBA00022503"/>
    </source>
</evidence>
<accession>A0AA37XNT2</accession>
<proteinExistence type="inferred from homology"/>
<dbReference type="KEGG" id="too:C7K38_01870"/>
<dbReference type="PANTHER" id="PTHR30409:SF1">
    <property type="entry name" value="CARBAMATE KINASE-RELATED"/>
    <property type="match status" value="1"/>
</dbReference>
<dbReference type="NCBIfam" id="TIGR00746">
    <property type="entry name" value="arcC"/>
    <property type="match status" value="1"/>
</dbReference>
<evidence type="ECO:0000256" key="7">
    <source>
        <dbReference type="ARBA" id="ARBA00048467"/>
    </source>
</evidence>
<dbReference type="Pfam" id="PF00696">
    <property type="entry name" value="AA_kinase"/>
    <property type="match status" value="1"/>
</dbReference>
<dbReference type="GO" id="GO:0005829">
    <property type="term" value="C:cytosol"/>
    <property type="evidence" value="ECO:0007669"/>
    <property type="project" value="TreeGrafter"/>
</dbReference>
<organism evidence="12 14">
    <name type="scientific">Tetragenococcus osmophilus</name>
    <dbReference type="NCBI Taxonomy" id="526944"/>
    <lineage>
        <taxon>Bacteria</taxon>
        <taxon>Bacillati</taxon>
        <taxon>Bacillota</taxon>
        <taxon>Bacilli</taxon>
        <taxon>Lactobacillales</taxon>
        <taxon>Enterococcaceae</taxon>
        <taxon>Tetragenococcus</taxon>
    </lineage>
</organism>
<dbReference type="EMBL" id="CP027783">
    <property type="protein sequence ID" value="AYW47231.1"/>
    <property type="molecule type" value="Genomic_DNA"/>
</dbReference>
<evidence type="ECO:0000313" key="11">
    <source>
        <dbReference type="EMBL" id="AYW47231.1"/>
    </source>
</evidence>
<evidence type="ECO:0000313" key="14">
    <source>
        <dbReference type="Proteomes" id="UP001157039"/>
    </source>
</evidence>
<name>A0AA37XNT2_9ENTE</name>
<dbReference type="FunFam" id="3.40.1160.10:FF:000007">
    <property type="entry name" value="Carbamate kinase"/>
    <property type="match status" value="1"/>
</dbReference>
<dbReference type="PRINTS" id="PR01469">
    <property type="entry name" value="CARBMTKINASE"/>
</dbReference>
<dbReference type="GO" id="GO:0019546">
    <property type="term" value="P:L-arginine deiminase pathway"/>
    <property type="evidence" value="ECO:0007669"/>
    <property type="project" value="TreeGrafter"/>
</dbReference>
<dbReference type="GO" id="GO:0008804">
    <property type="term" value="F:carbamate kinase activity"/>
    <property type="evidence" value="ECO:0007669"/>
    <property type="project" value="UniProtKB-UniRule"/>
</dbReference>
<comment type="similarity">
    <text evidence="2 9">Belongs to the carbamate kinase family.</text>
</comment>
<evidence type="ECO:0000313" key="13">
    <source>
        <dbReference type="Proteomes" id="UP000268310"/>
    </source>
</evidence>
<reference evidence="11 13" key="1">
    <citation type="journal article" date="2012" name="Int. J. Syst. Evol. Microbiol.">
        <title>Characterization of Tetragenococcus strains from sugar thick juice reveals a novel species, Tetragenococcus osmophilus sp. nov., and divides Tetragenococcus halophilus into two subspecies, T. halophilus subsp. halophilus subsp. nov. and T. halophilus subsp. flandriensis subsp. nov.</title>
        <authorList>
            <person name="Juste A."/>
            <person name="Van Trappen S."/>
            <person name="Verreth C."/>
            <person name="Cleenwerck I."/>
            <person name="De Vos P."/>
            <person name="Lievens B."/>
            <person name="Willems K.A."/>
        </authorList>
    </citation>
    <scope>NUCLEOTIDE SEQUENCE [LARGE SCALE GENOMIC DNA]</scope>
    <source>
        <strain evidence="11 13">JCM 31126</strain>
    </source>
</reference>
<evidence type="ECO:0000256" key="9">
    <source>
        <dbReference type="PIRNR" id="PIRNR000723"/>
    </source>
</evidence>
<protein>
    <recommendedName>
        <fullName evidence="3 8">Carbamate kinase</fullName>
    </recommendedName>
</protein>
<evidence type="ECO:0000256" key="6">
    <source>
        <dbReference type="ARBA" id="ARBA00022777"/>
    </source>
</evidence>
<dbReference type="Proteomes" id="UP000268310">
    <property type="component" value="Chromosome"/>
</dbReference>
<dbReference type="AlphaFoldDB" id="A0AA37XNT2"/>
<dbReference type="InterPro" id="IPR001048">
    <property type="entry name" value="Asp/Glu/Uridylate_kinase"/>
</dbReference>
<keyword evidence="6 9" id="KW-0418">Kinase</keyword>
<dbReference type="Gene3D" id="3.40.1160.10">
    <property type="entry name" value="Acetylglutamate kinase-like"/>
    <property type="match status" value="1"/>
</dbReference>
<reference evidence="12 14" key="2">
    <citation type="journal article" date="2014" name="Int. J. Syst. Evol. Microbiol.">
        <title>Complete genome sequence of Corynebacterium casei LMG S-19264T (=DSM 44701T), isolated from a smear-ripened cheese.</title>
        <authorList>
            <consortium name="US DOE Joint Genome Institute (JGI-PGF)"/>
            <person name="Walter F."/>
            <person name="Albersmeier A."/>
            <person name="Kalinowski J."/>
            <person name="Ruckert C."/>
        </authorList>
    </citation>
    <scope>NUCLEOTIDE SEQUENCE [LARGE SCALE GENOMIC DNA]</scope>
    <source>
        <strain evidence="12 14">NBRC 114545</strain>
    </source>
</reference>
<keyword evidence="13" id="KW-1185">Reference proteome</keyword>
<dbReference type="NCBIfam" id="NF009007">
    <property type="entry name" value="PRK12352.1"/>
    <property type="match status" value="1"/>
</dbReference>
<keyword evidence="4" id="KW-0056">Arginine metabolism</keyword>
<evidence type="ECO:0000259" key="10">
    <source>
        <dbReference type="Pfam" id="PF00696"/>
    </source>
</evidence>
<evidence type="ECO:0000313" key="12">
    <source>
        <dbReference type="EMBL" id="GMA73249.1"/>
    </source>
</evidence>
<dbReference type="InterPro" id="IPR003964">
    <property type="entry name" value="Carb_kinase"/>
</dbReference>
<sequence>MSVNVIALGGNAILETGPTDEGQKAVVRDAATHIAKFVDEGEKVVICHGNGPQVGNLLIQQKAAENEKNPAMKLDTCVAMTQGSIGYWLQSALINEFNRLKMAQPVVSLVTQMRVDADDPSFKNPSKPIGPFLSKEEADEEAKIDGSVFKEDAGRGYRKVVASPMPKEMVETEAVNALIASNAVAICSGGGGVPVVEKDGQYEGIEAVNDKDFSASVIAEEVGAERLIILTGVDNIYVNFNQPDQKALETITVSEAEQYISEEQFAAGSMLPKVQAAIKFVKGHNGRKAIITSIENLPHIFEDKGTIIVNGED</sequence>
<dbReference type="SUPFAM" id="SSF53633">
    <property type="entry name" value="Carbamate kinase-like"/>
    <property type="match status" value="1"/>
</dbReference>
<dbReference type="RefSeq" id="WP_123934275.1">
    <property type="nucleotide sequence ID" value="NZ_BSUW01000001.1"/>
</dbReference>
<comment type="catalytic activity">
    <reaction evidence="7">
        <text>hydrogencarbonate + NH4(+) + ATP = carbamoyl phosphate + ADP + H2O + H(+)</text>
        <dbReference type="Rhea" id="RHEA:10152"/>
        <dbReference type="ChEBI" id="CHEBI:15377"/>
        <dbReference type="ChEBI" id="CHEBI:15378"/>
        <dbReference type="ChEBI" id="CHEBI:17544"/>
        <dbReference type="ChEBI" id="CHEBI:28938"/>
        <dbReference type="ChEBI" id="CHEBI:30616"/>
        <dbReference type="ChEBI" id="CHEBI:58228"/>
        <dbReference type="ChEBI" id="CHEBI:456216"/>
        <dbReference type="EC" id="2.7.2.2"/>
    </reaction>
</comment>